<reference evidence="2" key="1">
    <citation type="submission" date="2018-02" db="EMBL/GenBank/DDBJ databases">
        <title>Rhizophora mucronata_Transcriptome.</title>
        <authorList>
            <person name="Meera S.P."/>
            <person name="Sreeshan A."/>
            <person name="Augustine A."/>
        </authorList>
    </citation>
    <scope>NUCLEOTIDE SEQUENCE</scope>
    <source>
        <tissue evidence="2">Leaf</tissue>
    </source>
</reference>
<proteinExistence type="predicted"/>
<sequence length="118" mass="13291">MLIDAFATTYYKRSHFNRSSLEDGNDVKMVPPQQEAHLHVHMHATHGHMLMGLVLYHLKLSCLIYSGIGLYIRYDRSSLVSAHSVQPDAIDCLFSLISGCKVAISVTFFSIFNLIFMG</sequence>
<protein>
    <submittedName>
        <fullName evidence="2">Uncharacterized protein</fullName>
    </submittedName>
</protein>
<name>A0A2P2KDM7_RHIMU</name>
<keyword evidence="1" id="KW-1133">Transmembrane helix</keyword>
<evidence type="ECO:0000256" key="1">
    <source>
        <dbReference type="SAM" id="Phobius"/>
    </source>
</evidence>
<feature type="transmembrane region" description="Helical" evidence="1">
    <location>
        <begin position="49"/>
        <end position="72"/>
    </location>
</feature>
<feature type="transmembrane region" description="Helical" evidence="1">
    <location>
        <begin position="93"/>
        <end position="116"/>
    </location>
</feature>
<organism evidence="2">
    <name type="scientific">Rhizophora mucronata</name>
    <name type="common">Asiatic mangrove</name>
    <dbReference type="NCBI Taxonomy" id="61149"/>
    <lineage>
        <taxon>Eukaryota</taxon>
        <taxon>Viridiplantae</taxon>
        <taxon>Streptophyta</taxon>
        <taxon>Embryophyta</taxon>
        <taxon>Tracheophyta</taxon>
        <taxon>Spermatophyta</taxon>
        <taxon>Magnoliopsida</taxon>
        <taxon>eudicotyledons</taxon>
        <taxon>Gunneridae</taxon>
        <taxon>Pentapetalae</taxon>
        <taxon>rosids</taxon>
        <taxon>fabids</taxon>
        <taxon>Malpighiales</taxon>
        <taxon>Rhizophoraceae</taxon>
        <taxon>Rhizophora</taxon>
    </lineage>
</organism>
<accession>A0A2P2KDM7</accession>
<evidence type="ECO:0000313" key="2">
    <source>
        <dbReference type="EMBL" id="MBX03835.1"/>
    </source>
</evidence>
<dbReference type="AlphaFoldDB" id="A0A2P2KDM7"/>
<dbReference type="EMBL" id="GGEC01023351">
    <property type="protein sequence ID" value="MBX03835.1"/>
    <property type="molecule type" value="Transcribed_RNA"/>
</dbReference>
<keyword evidence="1" id="KW-0812">Transmembrane</keyword>
<keyword evidence="1" id="KW-0472">Membrane</keyword>